<accession>A0A072PJM8</accession>
<reference evidence="3 4" key="1">
    <citation type="submission" date="2013-03" db="EMBL/GenBank/DDBJ databases">
        <title>The Genome Sequence of Exophiala aquamarina CBS 119918.</title>
        <authorList>
            <consortium name="The Broad Institute Genomics Platform"/>
            <person name="Cuomo C."/>
            <person name="de Hoog S."/>
            <person name="Gorbushina A."/>
            <person name="Walker B."/>
            <person name="Young S.K."/>
            <person name="Zeng Q."/>
            <person name="Gargeya S."/>
            <person name="Fitzgerald M."/>
            <person name="Haas B."/>
            <person name="Abouelleil A."/>
            <person name="Allen A.W."/>
            <person name="Alvarado L."/>
            <person name="Arachchi H.M."/>
            <person name="Berlin A.M."/>
            <person name="Chapman S.B."/>
            <person name="Gainer-Dewar J."/>
            <person name="Goldberg J."/>
            <person name="Griggs A."/>
            <person name="Gujja S."/>
            <person name="Hansen M."/>
            <person name="Howarth C."/>
            <person name="Imamovic A."/>
            <person name="Ireland A."/>
            <person name="Larimer J."/>
            <person name="McCowan C."/>
            <person name="Murphy C."/>
            <person name="Pearson M."/>
            <person name="Poon T.W."/>
            <person name="Priest M."/>
            <person name="Roberts A."/>
            <person name="Saif S."/>
            <person name="Shea T."/>
            <person name="Sisk P."/>
            <person name="Sykes S."/>
            <person name="Wortman J."/>
            <person name="Nusbaum C."/>
            <person name="Birren B."/>
        </authorList>
    </citation>
    <scope>NUCLEOTIDE SEQUENCE [LARGE SCALE GENOMIC DNA]</scope>
    <source>
        <strain evidence="3 4">CBS 119918</strain>
    </source>
</reference>
<feature type="compositionally biased region" description="Polar residues" evidence="1">
    <location>
        <begin position="107"/>
        <end position="116"/>
    </location>
</feature>
<dbReference type="EMBL" id="AMGV01000003">
    <property type="protein sequence ID" value="KEF59528.1"/>
    <property type="molecule type" value="Genomic_DNA"/>
</dbReference>
<dbReference type="RefSeq" id="XP_013262118.1">
    <property type="nucleotide sequence ID" value="XM_013406664.1"/>
</dbReference>
<feature type="transmembrane region" description="Helical" evidence="2">
    <location>
        <begin position="13"/>
        <end position="32"/>
    </location>
</feature>
<keyword evidence="2" id="KW-0812">Transmembrane</keyword>
<dbReference type="HOGENOM" id="CLU_099493_1_0_1"/>
<comment type="caution">
    <text evidence="3">The sequence shown here is derived from an EMBL/GenBank/DDBJ whole genome shotgun (WGS) entry which is preliminary data.</text>
</comment>
<dbReference type="OrthoDB" id="5400539at2759"/>
<feature type="non-terminal residue" evidence="3">
    <location>
        <position position="139"/>
    </location>
</feature>
<sequence>YWWYSSTAYAIKWAVLAAILVAFLLYFVGGYLHARQRMKKGLPPLTYHRWLVPRRTRIAFAQAHPEHAHHFSFYRTQPAPYGYQMPTYGPPPPAYHEPEYVPAYTAQGPNKTNPDQSYAPPTGPPPPNAFPPPAGPSVP</sequence>
<evidence type="ECO:0000313" key="4">
    <source>
        <dbReference type="Proteomes" id="UP000027920"/>
    </source>
</evidence>
<dbReference type="InterPro" id="IPR020999">
    <property type="entry name" value="Chitin_synth_reg_RCR"/>
</dbReference>
<dbReference type="AlphaFoldDB" id="A0A072PJM8"/>
<keyword evidence="2" id="KW-0472">Membrane</keyword>
<evidence type="ECO:0000256" key="1">
    <source>
        <dbReference type="SAM" id="MobiDB-lite"/>
    </source>
</evidence>
<proteinExistence type="predicted"/>
<dbReference type="VEuPathDB" id="FungiDB:A1O9_04372"/>
<name>A0A072PJM8_9EURO</name>
<feature type="compositionally biased region" description="Pro residues" evidence="1">
    <location>
        <begin position="121"/>
        <end position="139"/>
    </location>
</feature>
<feature type="non-terminal residue" evidence="3">
    <location>
        <position position="1"/>
    </location>
</feature>
<organism evidence="3 4">
    <name type="scientific">Exophiala aquamarina CBS 119918</name>
    <dbReference type="NCBI Taxonomy" id="1182545"/>
    <lineage>
        <taxon>Eukaryota</taxon>
        <taxon>Fungi</taxon>
        <taxon>Dikarya</taxon>
        <taxon>Ascomycota</taxon>
        <taxon>Pezizomycotina</taxon>
        <taxon>Eurotiomycetes</taxon>
        <taxon>Chaetothyriomycetidae</taxon>
        <taxon>Chaetothyriales</taxon>
        <taxon>Herpotrichiellaceae</taxon>
        <taxon>Exophiala</taxon>
    </lineage>
</organism>
<gene>
    <name evidence="3" type="ORF">A1O9_04372</name>
</gene>
<feature type="region of interest" description="Disordered" evidence="1">
    <location>
        <begin position="93"/>
        <end position="139"/>
    </location>
</feature>
<dbReference type="GeneID" id="25279305"/>
<dbReference type="Pfam" id="PF12273">
    <property type="entry name" value="RCR"/>
    <property type="match status" value="1"/>
</dbReference>
<dbReference type="Proteomes" id="UP000027920">
    <property type="component" value="Unassembled WGS sequence"/>
</dbReference>
<evidence type="ECO:0000313" key="3">
    <source>
        <dbReference type="EMBL" id="KEF59528.1"/>
    </source>
</evidence>
<keyword evidence="2" id="KW-1133">Transmembrane helix</keyword>
<keyword evidence="4" id="KW-1185">Reference proteome</keyword>
<evidence type="ECO:0000256" key="2">
    <source>
        <dbReference type="SAM" id="Phobius"/>
    </source>
</evidence>
<protein>
    <submittedName>
        <fullName evidence="3">Uncharacterized protein</fullName>
    </submittedName>
</protein>